<feature type="domain" description="HD-GYP" evidence="4">
    <location>
        <begin position="711"/>
        <end position="896"/>
    </location>
</feature>
<dbReference type="AlphaFoldDB" id="A0A226BZQ6"/>
<proteinExistence type="predicted"/>
<evidence type="ECO:0000259" key="1">
    <source>
        <dbReference type="PROSITE" id="PS50112"/>
    </source>
</evidence>
<keyword evidence="6" id="KW-1185">Reference proteome</keyword>
<evidence type="ECO:0000259" key="2">
    <source>
        <dbReference type="PROSITE" id="PS50113"/>
    </source>
</evidence>
<feature type="domain" description="PAS" evidence="1">
    <location>
        <begin position="144"/>
        <end position="214"/>
    </location>
</feature>
<comment type="caution">
    <text evidence="5">The sequence shown here is derived from an EMBL/GenBank/DDBJ whole genome shotgun (WGS) entry which is preliminary data.</text>
</comment>
<dbReference type="InterPro" id="IPR003607">
    <property type="entry name" value="HD/PDEase_dom"/>
</dbReference>
<reference evidence="5 6" key="1">
    <citation type="submission" date="2017-06" db="EMBL/GenBank/DDBJ databases">
        <title>Draft Genome Sequence of Natranaerobius trueperi halophilic, alkalithermophilic bacteria from soda lakes.</title>
        <authorList>
            <person name="Zhao B."/>
        </authorList>
    </citation>
    <scope>NUCLEOTIDE SEQUENCE [LARGE SCALE GENOMIC DNA]</scope>
    <source>
        <strain evidence="5 6">DSM 18760</strain>
    </source>
</reference>
<dbReference type="Pfam" id="PF13185">
    <property type="entry name" value="GAF_2"/>
    <property type="match status" value="1"/>
</dbReference>
<dbReference type="Gene3D" id="3.30.70.270">
    <property type="match status" value="1"/>
</dbReference>
<dbReference type="PANTHER" id="PTHR44757">
    <property type="entry name" value="DIGUANYLATE CYCLASE DGCP"/>
    <property type="match status" value="1"/>
</dbReference>
<dbReference type="PROSITE" id="PS50887">
    <property type="entry name" value="GGDEF"/>
    <property type="match status" value="1"/>
</dbReference>
<dbReference type="InterPro" id="IPR043128">
    <property type="entry name" value="Rev_trsase/Diguanyl_cyclase"/>
</dbReference>
<name>A0A226BZQ6_9FIRM</name>
<feature type="domain" description="PAC" evidence="2">
    <location>
        <begin position="217"/>
        <end position="269"/>
    </location>
</feature>
<evidence type="ECO:0008006" key="7">
    <source>
        <dbReference type="Google" id="ProtNLM"/>
    </source>
</evidence>
<feature type="domain" description="PAS" evidence="1">
    <location>
        <begin position="10"/>
        <end position="79"/>
    </location>
</feature>
<dbReference type="Gene3D" id="3.30.450.40">
    <property type="match status" value="1"/>
</dbReference>
<evidence type="ECO:0000313" key="6">
    <source>
        <dbReference type="Proteomes" id="UP000214588"/>
    </source>
</evidence>
<dbReference type="InterPro" id="IPR029787">
    <property type="entry name" value="Nucleotide_cyclase"/>
</dbReference>
<evidence type="ECO:0000313" key="5">
    <source>
        <dbReference type="EMBL" id="OWZ83824.1"/>
    </source>
</evidence>
<dbReference type="InterPro" id="IPR003018">
    <property type="entry name" value="GAF"/>
</dbReference>
<dbReference type="Pfam" id="PF08447">
    <property type="entry name" value="PAS_3"/>
    <property type="match status" value="1"/>
</dbReference>
<evidence type="ECO:0000259" key="4">
    <source>
        <dbReference type="PROSITE" id="PS51832"/>
    </source>
</evidence>
<dbReference type="EMBL" id="NIQC01000011">
    <property type="protein sequence ID" value="OWZ83824.1"/>
    <property type="molecule type" value="Genomic_DNA"/>
</dbReference>
<dbReference type="PROSITE" id="PS50113">
    <property type="entry name" value="PAC"/>
    <property type="match status" value="2"/>
</dbReference>
<dbReference type="Gene3D" id="3.30.450.20">
    <property type="entry name" value="PAS domain"/>
    <property type="match status" value="3"/>
</dbReference>
<dbReference type="InterPro" id="IPR001610">
    <property type="entry name" value="PAC"/>
</dbReference>
<dbReference type="NCBIfam" id="TIGR00254">
    <property type="entry name" value="GGDEF"/>
    <property type="match status" value="1"/>
</dbReference>
<dbReference type="InterPro" id="IPR000160">
    <property type="entry name" value="GGDEF_dom"/>
</dbReference>
<dbReference type="OrthoDB" id="9804747at2"/>
<dbReference type="CDD" id="cd01949">
    <property type="entry name" value="GGDEF"/>
    <property type="match status" value="1"/>
</dbReference>
<dbReference type="InterPro" id="IPR013656">
    <property type="entry name" value="PAS_4"/>
</dbReference>
<dbReference type="SUPFAM" id="SSF55781">
    <property type="entry name" value="GAF domain-like"/>
    <property type="match status" value="1"/>
</dbReference>
<feature type="domain" description="PAS" evidence="1">
    <location>
        <begin position="436"/>
        <end position="506"/>
    </location>
</feature>
<accession>A0A226BZQ6</accession>
<dbReference type="InterPro" id="IPR052155">
    <property type="entry name" value="Biofilm_reg_signaling"/>
</dbReference>
<dbReference type="InterPro" id="IPR035965">
    <property type="entry name" value="PAS-like_dom_sf"/>
</dbReference>
<dbReference type="SMART" id="SM00065">
    <property type="entry name" value="GAF"/>
    <property type="match status" value="1"/>
</dbReference>
<dbReference type="PROSITE" id="PS51832">
    <property type="entry name" value="HD_GYP"/>
    <property type="match status" value="1"/>
</dbReference>
<dbReference type="NCBIfam" id="TIGR00229">
    <property type="entry name" value="sensory_box"/>
    <property type="match status" value="3"/>
</dbReference>
<dbReference type="InterPro" id="IPR000700">
    <property type="entry name" value="PAS-assoc_C"/>
</dbReference>
<feature type="domain" description="PAC" evidence="2">
    <location>
        <begin position="510"/>
        <end position="561"/>
    </location>
</feature>
<dbReference type="RefSeq" id="WP_089023431.1">
    <property type="nucleotide sequence ID" value="NZ_NIQC01000011.1"/>
</dbReference>
<dbReference type="PROSITE" id="PS50112">
    <property type="entry name" value="PAS"/>
    <property type="match status" value="3"/>
</dbReference>
<feature type="domain" description="GGDEF" evidence="3">
    <location>
        <begin position="590"/>
        <end position="720"/>
    </location>
</feature>
<dbReference type="InterPro" id="IPR037522">
    <property type="entry name" value="HD_GYP_dom"/>
</dbReference>
<dbReference type="CDD" id="cd00077">
    <property type="entry name" value="HDc"/>
    <property type="match status" value="1"/>
</dbReference>
<evidence type="ECO:0000259" key="3">
    <source>
        <dbReference type="PROSITE" id="PS50887"/>
    </source>
</evidence>
<dbReference type="InterPro" id="IPR013655">
    <property type="entry name" value="PAS_fold_3"/>
</dbReference>
<dbReference type="SMART" id="SM00091">
    <property type="entry name" value="PAS"/>
    <property type="match status" value="3"/>
</dbReference>
<dbReference type="Pfam" id="PF13487">
    <property type="entry name" value="HD_5"/>
    <property type="match status" value="1"/>
</dbReference>
<dbReference type="Pfam" id="PF13426">
    <property type="entry name" value="PAS_9"/>
    <property type="match status" value="1"/>
</dbReference>
<dbReference type="CDD" id="cd00130">
    <property type="entry name" value="PAS"/>
    <property type="match status" value="3"/>
</dbReference>
<sequence length="896" mass="103088">MSCHSIQTIDNQVMKTILDNTQDAIFFISVEGNKTFRYLRANKEFENKVGVSLNDLKGKTPYELFNKQEADYVLNKYLQCCEIKDEVSYEKTLDLSWGKGKFTTKLSPIIENNKVVKIIGISRDITDYKNIEELTKAKEKLEKENKHYKSLLDTQSDIVVRWRPDATITYVNKAHCDLMGMDKEEILGKQWFEFIPDDSKEELRNAYFDIIKNPRKVSYEHPEIGAGGKIYWQHKLVYPIFDHNGELVEFQSVGRDITESKWMQIRKQSQNQVLTALTKRDSLNNILELIVRWLENEDRKAIGAVMLLDESKEYLYCKTAPNLPRFFRKLLEGIKVKDGSLSCGTAAYKGKRVIVDDIEKHPYWADFHKIIDKVDIRSCWSEPVFSSEGDVIGTFAIYLNEPYTPTNHDLERLKIAADLVSLAVTHKMSEEKLKLNERKFKSFVENASDIVLTVNDKGVITYVSPNWKQLLGHNPTEVIGKTADEFIHPEDLETFFKKLKKLIETGNLDEEVEYRIKHKNGTWKWHASTINILGQNKENTDLLGIARDVTERKQAEEKIRYLSFHDNLTGLYNRAYLEEKMKKFDTETHLPLSVIMIDLNGLKLVNDTYGHFPGDNMLKSAAKVLKDSSRKDDFIARWGGDEFVILLPNTSKEDANKVCKRIFENCKKVYVKNVPISLAVGTATKSNIGKDLKLTLKEAEDKMYKQKLAVSQSARSTVLKTLIKTLESKSFETKIHTQCMEKAAFKIGKKLDLSDSELKRLSLLISLHDIGKINIPEEVLTKKEPLTQKERESIKKHPITGYRIALATEEFSHIAEEILNHHERWDGSGYPNGNKGEDIPLLARITSIVDAYEVMTNGRPYKKTLTQQEIKAELKRCAGTQFDPRLVKTFLEVLED</sequence>
<dbReference type="SUPFAM" id="SSF55073">
    <property type="entry name" value="Nucleotide cyclase"/>
    <property type="match status" value="1"/>
</dbReference>
<dbReference type="SUPFAM" id="SSF109604">
    <property type="entry name" value="HD-domain/PDEase-like"/>
    <property type="match status" value="1"/>
</dbReference>
<dbReference type="SMART" id="SM00086">
    <property type="entry name" value="PAC"/>
    <property type="match status" value="3"/>
</dbReference>
<organism evidence="5 6">
    <name type="scientific">Natranaerobius trueperi</name>
    <dbReference type="NCBI Taxonomy" id="759412"/>
    <lineage>
        <taxon>Bacteria</taxon>
        <taxon>Bacillati</taxon>
        <taxon>Bacillota</taxon>
        <taxon>Clostridia</taxon>
        <taxon>Natranaerobiales</taxon>
        <taxon>Natranaerobiaceae</taxon>
        <taxon>Natranaerobius</taxon>
    </lineage>
</organism>
<dbReference type="Pfam" id="PF08448">
    <property type="entry name" value="PAS_4"/>
    <property type="match status" value="1"/>
</dbReference>
<dbReference type="InterPro" id="IPR000014">
    <property type="entry name" value="PAS"/>
</dbReference>
<gene>
    <name evidence="5" type="ORF">CDO51_06180</name>
</gene>
<dbReference type="InterPro" id="IPR029016">
    <property type="entry name" value="GAF-like_dom_sf"/>
</dbReference>
<dbReference type="PANTHER" id="PTHR44757:SF2">
    <property type="entry name" value="BIOFILM ARCHITECTURE MAINTENANCE PROTEIN MBAA"/>
    <property type="match status" value="1"/>
</dbReference>
<protein>
    <recommendedName>
        <fullName evidence="7">PAS domain S-box protein</fullName>
    </recommendedName>
</protein>
<dbReference type="Gene3D" id="1.10.3210.10">
    <property type="entry name" value="Hypothetical protein af1432"/>
    <property type="match status" value="1"/>
</dbReference>
<dbReference type="SMART" id="SM00267">
    <property type="entry name" value="GGDEF"/>
    <property type="match status" value="1"/>
</dbReference>
<dbReference type="SMART" id="SM00471">
    <property type="entry name" value="HDc"/>
    <property type="match status" value="1"/>
</dbReference>
<dbReference type="Proteomes" id="UP000214588">
    <property type="component" value="Unassembled WGS sequence"/>
</dbReference>
<dbReference type="SUPFAM" id="SSF55785">
    <property type="entry name" value="PYP-like sensor domain (PAS domain)"/>
    <property type="match status" value="3"/>
</dbReference>
<dbReference type="Pfam" id="PF00990">
    <property type="entry name" value="GGDEF"/>
    <property type="match status" value="1"/>
</dbReference>